<dbReference type="AlphaFoldDB" id="A0A1M5S9I0"/>
<dbReference type="SUPFAM" id="SSF46689">
    <property type="entry name" value="Homeodomain-like"/>
    <property type="match status" value="1"/>
</dbReference>
<proteinExistence type="predicted"/>
<dbReference type="Pfam" id="PF00440">
    <property type="entry name" value="TetR_N"/>
    <property type="match status" value="1"/>
</dbReference>
<keyword evidence="2 4" id="KW-0238">DNA-binding</keyword>
<dbReference type="InterPro" id="IPR009057">
    <property type="entry name" value="Homeodomain-like_sf"/>
</dbReference>
<feature type="DNA-binding region" description="H-T-H motif" evidence="4">
    <location>
        <begin position="24"/>
        <end position="43"/>
    </location>
</feature>
<dbReference type="InterPro" id="IPR001647">
    <property type="entry name" value="HTH_TetR"/>
</dbReference>
<keyword evidence="7" id="KW-1185">Reference proteome</keyword>
<dbReference type="Gene3D" id="1.10.357.10">
    <property type="entry name" value="Tetracycline Repressor, domain 2"/>
    <property type="match status" value="1"/>
</dbReference>
<dbReference type="RefSeq" id="WP_073337163.1">
    <property type="nucleotide sequence ID" value="NZ_FQXM01000004.1"/>
</dbReference>
<keyword evidence="1" id="KW-0805">Transcription regulation</keyword>
<dbReference type="PROSITE" id="PS01081">
    <property type="entry name" value="HTH_TETR_1"/>
    <property type="match status" value="1"/>
</dbReference>
<dbReference type="OrthoDB" id="9814200at2"/>
<name>A0A1M5S9I0_9CLOT</name>
<dbReference type="PANTHER" id="PTHR47506">
    <property type="entry name" value="TRANSCRIPTIONAL REGULATORY PROTEIN"/>
    <property type="match status" value="1"/>
</dbReference>
<dbReference type="InterPro" id="IPR023772">
    <property type="entry name" value="DNA-bd_HTH_TetR-type_CS"/>
</dbReference>
<dbReference type="STRING" id="1121316.SAMN02745207_00821"/>
<evidence type="ECO:0000259" key="5">
    <source>
        <dbReference type="PROSITE" id="PS50977"/>
    </source>
</evidence>
<reference evidence="6 7" key="1">
    <citation type="submission" date="2016-11" db="EMBL/GenBank/DDBJ databases">
        <authorList>
            <person name="Jaros S."/>
            <person name="Januszkiewicz K."/>
            <person name="Wedrychowicz H."/>
        </authorList>
    </citation>
    <scope>NUCLEOTIDE SEQUENCE [LARGE SCALE GENOMIC DNA]</scope>
    <source>
        <strain evidence="6 7">DSM 8605</strain>
    </source>
</reference>
<accession>A0A1M5S9I0</accession>
<dbReference type="Proteomes" id="UP000184447">
    <property type="component" value="Unassembled WGS sequence"/>
</dbReference>
<dbReference type="GO" id="GO:0003677">
    <property type="term" value="F:DNA binding"/>
    <property type="evidence" value="ECO:0007669"/>
    <property type="project" value="UniProtKB-UniRule"/>
</dbReference>
<evidence type="ECO:0000313" key="6">
    <source>
        <dbReference type="EMBL" id="SHH35156.1"/>
    </source>
</evidence>
<dbReference type="PANTHER" id="PTHR47506:SF1">
    <property type="entry name" value="HTH-TYPE TRANSCRIPTIONAL REGULATOR YJDC"/>
    <property type="match status" value="1"/>
</dbReference>
<evidence type="ECO:0000256" key="3">
    <source>
        <dbReference type="ARBA" id="ARBA00023163"/>
    </source>
</evidence>
<protein>
    <submittedName>
        <fullName evidence="6">Transcriptional regulator, TetR family</fullName>
    </submittedName>
</protein>
<gene>
    <name evidence="6" type="ORF">SAMN02745207_00821</name>
</gene>
<dbReference type="PROSITE" id="PS50977">
    <property type="entry name" value="HTH_TETR_2"/>
    <property type="match status" value="1"/>
</dbReference>
<evidence type="ECO:0000256" key="4">
    <source>
        <dbReference type="PROSITE-ProRule" id="PRU00335"/>
    </source>
</evidence>
<sequence>METRDLIIEAAFIAFIDHGYGRVSLNQIIKTTGLTKGAFYHHFSSKDELIKEVMNTYFFGHIQKTMDIVGIEGQSFKERINVVFENVMNIDIRLASQPERIIERDDFLKLLWESMNLNEEMKQMNDQYQQNIIKVMTLAIESGKKEKVVKEDIDAQEIAGVLSAVVRGTILMTNQMTKNESEQMLRNNVGSLMKLIQQ</sequence>
<organism evidence="6 7">
    <name type="scientific">Clostridium grantii DSM 8605</name>
    <dbReference type="NCBI Taxonomy" id="1121316"/>
    <lineage>
        <taxon>Bacteria</taxon>
        <taxon>Bacillati</taxon>
        <taxon>Bacillota</taxon>
        <taxon>Clostridia</taxon>
        <taxon>Eubacteriales</taxon>
        <taxon>Clostridiaceae</taxon>
        <taxon>Clostridium</taxon>
    </lineage>
</organism>
<feature type="domain" description="HTH tetR-type" evidence="5">
    <location>
        <begin position="1"/>
        <end position="61"/>
    </location>
</feature>
<dbReference type="SUPFAM" id="SSF48498">
    <property type="entry name" value="Tetracyclin repressor-like, C-terminal domain"/>
    <property type="match status" value="1"/>
</dbReference>
<evidence type="ECO:0000313" key="7">
    <source>
        <dbReference type="Proteomes" id="UP000184447"/>
    </source>
</evidence>
<dbReference type="InterPro" id="IPR036271">
    <property type="entry name" value="Tet_transcr_reg_TetR-rel_C_sf"/>
</dbReference>
<evidence type="ECO:0000256" key="2">
    <source>
        <dbReference type="ARBA" id="ARBA00023125"/>
    </source>
</evidence>
<keyword evidence="3" id="KW-0804">Transcription</keyword>
<dbReference type="EMBL" id="FQXM01000004">
    <property type="protein sequence ID" value="SHH35156.1"/>
    <property type="molecule type" value="Genomic_DNA"/>
</dbReference>
<dbReference type="PRINTS" id="PR00455">
    <property type="entry name" value="HTHTETR"/>
</dbReference>
<evidence type="ECO:0000256" key="1">
    <source>
        <dbReference type="ARBA" id="ARBA00023015"/>
    </source>
</evidence>